<dbReference type="GO" id="GO:0043165">
    <property type="term" value="P:Gram-negative-bacterium-type cell outer membrane assembly"/>
    <property type="evidence" value="ECO:0007669"/>
    <property type="project" value="UniProtKB-UniRule"/>
</dbReference>
<dbReference type="InterPro" id="IPR014524">
    <property type="entry name" value="BamC"/>
</dbReference>
<dbReference type="GO" id="GO:0009279">
    <property type="term" value="C:cell outer membrane"/>
    <property type="evidence" value="ECO:0007669"/>
    <property type="project" value="UniProtKB-SubCell"/>
</dbReference>
<reference evidence="7" key="1">
    <citation type="journal article" date="2014" name="Int. J. Syst. Evol. Microbiol.">
        <title>Complete genome sequence of Corynebacterium casei LMG S-19264T (=DSM 44701T), isolated from a smear-ripened cheese.</title>
        <authorList>
            <consortium name="US DOE Joint Genome Institute (JGI-PGF)"/>
            <person name="Walter F."/>
            <person name="Albersmeier A."/>
            <person name="Kalinowski J."/>
            <person name="Ruckert C."/>
        </authorList>
    </citation>
    <scope>NUCLEOTIDE SEQUENCE</scope>
    <source>
        <strain evidence="7">JCM 30804</strain>
    </source>
</reference>
<keyword evidence="4 6" id="KW-0998">Cell outer membrane</keyword>
<evidence type="ECO:0000313" key="8">
    <source>
        <dbReference type="Proteomes" id="UP000613743"/>
    </source>
</evidence>
<name>A0A917NCN3_9GAMM</name>
<keyword evidence="5 6" id="KW-0449">Lipoprotein</keyword>
<sequence length="367" mass="41653">MLKHAIPLTLAVTVVACSTPIERRQANDVAKYSVAKNTEIAAKLEIPQGLKTPTYSKEFNIPNVGAKVDYKLVGERLDIRPPLQVLPMATGTRVEENSDSIKVVIEALNNNQDLKQEIFDVLTAFLTNKQIPVDASDYAAGSIETGWIENEQELESNLWGADKIYKLKQKYRFDVAVRPHGRSGSIAISLLDHEEIFDEKAREIMLTGEDKKRYTIDMLNSAIQYMGLKRQQVLKAQRINDALGIPVSLVNSDVEDTYWSAAAEYKKVWERLRVVLPELGFEIVDLDPNNGLFHVELNDDAGFWSSLWEDTSLPLKEGRYRVVVQEDSNPEVTQILLKNDDDERLSADVVEKIYNKFQELMAEDRNR</sequence>
<keyword evidence="2 6" id="KW-0472">Membrane</keyword>
<keyword evidence="1 6" id="KW-0732">Signal</keyword>
<dbReference type="EMBL" id="BMPZ01000009">
    <property type="protein sequence ID" value="GGI88384.1"/>
    <property type="molecule type" value="Genomic_DNA"/>
</dbReference>
<keyword evidence="8" id="KW-1185">Reference proteome</keyword>
<evidence type="ECO:0000256" key="6">
    <source>
        <dbReference type="HAMAP-Rule" id="MF_00924"/>
    </source>
</evidence>
<comment type="subcellular location">
    <subcellularLocation>
        <location evidence="6">Cell outer membrane</location>
        <topology evidence="6">Lipid-anchor</topology>
    </subcellularLocation>
</comment>
<comment type="subunit">
    <text evidence="6">Part of the Bam complex.</text>
</comment>
<evidence type="ECO:0000256" key="2">
    <source>
        <dbReference type="ARBA" id="ARBA00023136"/>
    </source>
</evidence>
<dbReference type="RefSeq" id="WP_188921873.1">
    <property type="nucleotide sequence ID" value="NZ_BMPZ01000009.1"/>
</dbReference>
<dbReference type="Pfam" id="PF06804">
    <property type="entry name" value="Lipoprotein_18"/>
    <property type="match status" value="1"/>
</dbReference>
<evidence type="ECO:0000313" key="7">
    <source>
        <dbReference type="EMBL" id="GGI88384.1"/>
    </source>
</evidence>
<dbReference type="Gene3D" id="3.30.530.50">
    <property type="match status" value="1"/>
</dbReference>
<comment type="caution">
    <text evidence="7">The sequence shown here is derived from an EMBL/GenBank/DDBJ whole genome shotgun (WGS) entry which is preliminary data.</text>
</comment>
<dbReference type="InterPro" id="IPR042268">
    <property type="entry name" value="BamC_C"/>
</dbReference>
<evidence type="ECO:0000256" key="4">
    <source>
        <dbReference type="ARBA" id="ARBA00023237"/>
    </source>
</evidence>
<keyword evidence="3 6" id="KW-0564">Palmitate</keyword>
<dbReference type="GO" id="GO:0051205">
    <property type="term" value="P:protein insertion into membrane"/>
    <property type="evidence" value="ECO:0007669"/>
    <property type="project" value="UniProtKB-UniRule"/>
</dbReference>
<dbReference type="Proteomes" id="UP000613743">
    <property type="component" value="Unassembled WGS sequence"/>
</dbReference>
<protein>
    <recommendedName>
        <fullName evidence="6">Outer membrane protein assembly factor BamC</fullName>
    </recommendedName>
</protein>
<gene>
    <name evidence="6 7" type="primary">bamC</name>
    <name evidence="7" type="ORF">GCM10009332_27220</name>
</gene>
<dbReference type="AlphaFoldDB" id="A0A917NCN3"/>
<evidence type="ECO:0000256" key="3">
    <source>
        <dbReference type="ARBA" id="ARBA00023139"/>
    </source>
</evidence>
<accession>A0A917NCN3</accession>
<comment type="function">
    <text evidence="6">Part of the outer membrane protein assembly complex, which is involved in assembly and insertion of beta-barrel proteins into the outer membrane.</text>
</comment>
<evidence type="ECO:0000256" key="1">
    <source>
        <dbReference type="ARBA" id="ARBA00022729"/>
    </source>
</evidence>
<proteinExistence type="inferred from homology"/>
<dbReference type="Gene3D" id="3.30.310.170">
    <property type="entry name" value="Outer membrane protein assembly factor BamC"/>
    <property type="match status" value="1"/>
</dbReference>
<dbReference type="PROSITE" id="PS51257">
    <property type="entry name" value="PROKAR_LIPOPROTEIN"/>
    <property type="match status" value="1"/>
</dbReference>
<organism evidence="7 8">
    <name type="scientific">Shewanella gelidii</name>
    <dbReference type="NCBI Taxonomy" id="1642821"/>
    <lineage>
        <taxon>Bacteria</taxon>
        <taxon>Pseudomonadati</taxon>
        <taxon>Pseudomonadota</taxon>
        <taxon>Gammaproteobacteria</taxon>
        <taxon>Alteromonadales</taxon>
        <taxon>Shewanellaceae</taxon>
        <taxon>Shewanella</taxon>
    </lineage>
</organism>
<reference evidence="7" key="2">
    <citation type="submission" date="2020-09" db="EMBL/GenBank/DDBJ databases">
        <authorList>
            <person name="Sun Q."/>
            <person name="Ohkuma M."/>
        </authorList>
    </citation>
    <scope>NUCLEOTIDE SEQUENCE</scope>
    <source>
        <strain evidence="7">JCM 30804</strain>
    </source>
</reference>
<evidence type="ECO:0000256" key="5">
    <source>
        <dbReference type="ARBA" id="ARBA00023288"/>
    </source>
</evidence>
<comment type="similarity">
    <text evidence="6">Belongs to the BamC family.</text>
</comment>
<dbReference type="InterPro" id="IPR010653">
    <property type="entry name" value="NlpB/DapX"/>
</dbReference>
<dbReference type="HAMAP" id="MF_00924">
    <property type="entry name" value="OM_assembly_BamC"/>
    <property type="match status" value="1"/>
</dbReference>